<feature type="transmembrane region" description="Helical" evidence="6">
    <location>
        <begin position="181"/>
        <end position="199"/>
    </location>
</feature>
<dbReference type="PROSITE" id="PS50850">
    <property type="entry name" value="MFS"/>
    <property type="match status" value="1"/>
</dbReference>
<keyword evidence="9" id="KW-1185">Reference proteome</keyword>
<dbReference type="InterPro" id="IPR036259">
    <property type="entry name" value="MFS_trans_sf"/>
</dbReference>
<evidence type="ECO:0000256" key="1">
    <source>
        <dbReference type="ARBA" id="ARBA00004141"/>
    </source>
</evidence>
<feature type="transmembrane region" description="Helical" evidence="6">
    <location>
        <begin position="244"/>
        <end position="265"/>
    </location>
</feature>
<evidence type="ECO:0000256" key="3">
    <source>
        <dbReference type="ARBA" id="ARBA00022989"/>
    </source>
</evidence>
<dbReference type="SUPFAM" id="SSF103473">
    <property type="entry name" value="MFS general substrate transporter"/>
    <property type="match status" value="1"/>
</dbReference>
<evidence type="ECO:0000259" key="7">
    <source>
        <dbReference type="PROSITE" id="PS50850"/>
    </source>
</evidence>
<feature type="transmembrane region" description="Helical" evidence="6">
    <location>
        <begin position="401"/>
        <end position="422"/>
    </location>
</feature>
<feature type="transmembrane region" description="Helical" evidence="6">
    <location>
        <begin position="158"/>
        <end position="175"/>
    </location>
</feature>
<feature type="transmembrane region" description="Helical" evidence="6">
    <location>
        <begin position="125"/>
        <end position="146"/>
    </location>
</feature>
<name>A0A559MK61_9HELO</name>
<dbReference type="GO" id="GO:0016020">
    <property type="term" value="C:membrane"/>
    <property type="evidence" value="ECO:0007669"/>
    <property type="project" value="UniProtKB-SubCell"/>
</dbReference>
<keyword evidence="4 6" id="KW-0472">Membrane</keyword>
<protein>
    <submittedName>
        <fullName evidence="8">Bypass of stop codon protein</fullName>
    </submittedName>
</protein>
<dbReference type="FunFam" id="1.20.1250.20:FF:000286">
    <property type="entry name" value="MFS efflux transporter"/>
    <property type="match status" value="1"/>
</dbReference>
<dbReference type="AlphaFoldDB" id="A0A559MK61"/>
<dbReference type="Proteomes" id="UP000315522">
    <property type="component" value="Unassembled WGS sequence"/>
</dbReference>
<dbReference type="PANTHER" id="PTHR23514">
    <property type="entry name" value="BYPASS OF STOP CODON PROTEIN 6"/>
    <property type="match status" value="1"/>
</dbReference>
<dbReference type="GO" id="GO:0022857">
    <property type="term" value="F:transmembrane transporter activity"/>
    <property type="evidence" value="ECO:0007669"/>
    <property type="project" value="InterPro"/>
</dbReference>
<feature type="transmembrane region" description="Helical" evidence="6">
    <location>
        <begin position="211"/>
        <end position="232"/>
    </location>
</feature>
<feature type="region of interest" description="Disordered" evidence="5">
    <location>
        <begin position="22"/>
        <end position="79"/>
    </location>
</feature>
<dbReference type="Pfam" id="PF07690">
    <property type="entry name" value="MFS_1"/>
    <property type="match status" value="1"/>
</dbReference>
<dbReference type="Gene3D" id="1.20.1250.20">
    <property type="entry name" value="MFS general substrate transporter like domains"/>
    <property type="match status" value="1"/>
</dbReference>
<dbReference type="FunFam" id="1.20.1250.20:FF:000308">
    <property type="entry name" value="MFS efflux transporter"/>
    <property type="match status" value="1"/>
</dbReference>
<feature type="domain" description="Major facilitator superfamily (MFS) profile" evidence="7">
    <location>
        <begin position="92"/>
        <end position="489"/>
    </location>
</feature>
<comment type="caution">
    <text evidence="8">The sequence shown here is derived from an EMBL/GenBank/DDBJ whole genome shotgun (WGS) entry which is preliminary data.</text>
</comment>
<feature type="transmembrane region" description="Helical" evidence="6">
    <location>
        <begin position="311"/>
        <end position="334"/>
    </location>
</feature>
<evidence type="ECO:0000256" key="2">
    <source>
        <dbReference type="ARBA" id="ARBA00022692"/>
    </source>
</evidence>
<organism evidence="8 9">
    <name type="scientific">Lachnellula willkommii</name>
    <dbReference type="NCBI Taxonomy" id="215461"/>
    <lineage>
        <taxon>Eukaryota</taxon>
        <taxon>Fungi</taxon>
        <taxon>Dikarya</taxon>
        <taxon>Ascomycota</taxon>
        <taxon>Pezizomycotina</taxon>
        <taxon>Leotiomycetes</taxon>
        <taxon>Helotiales</taxon>
        <taxon>Lachnaceae</taxon>
        <taxon>Lachnellula</taxon>
    </lineage>
</organism>
<keyword evidence="3 6" id="KW-1133">Transmembrane helix</keyword>
<feature type="transmembrane region" description="Helical" evidence="6">
    <location>
        <begin position="434"/>
        <end position="457"/>
    </location>
</feature>
<sequence>MSSVTIESPSIPIPCLSKPKASIQHGFPGPGVSLEMHNLPPGSNTIPGNSINKTQTLESRPPSNHEPTSSSPPGPMVDQMQTVWEPYKNRFRVLAASLTALANGMNDSANGALIGSIEKHYNIKYGTVSTIFLCNALGFIVAAFFVSSMSQRIGRAKTLVISELFLMLGYVIIVTTPSFGVVAVSYFLLGLGMAINLAIGQVYCANLANNTVIVGLFQGAYGIGGTMAPLIATSMVSRGYLWSRFYIILLSIATFNLFFAAWAFWGYEKHEDESDPALPPPASEQSNRNQSATSVRRWSSMKTLLTHKTTVFGALFIFTYQGAEVSISGWVISFLVQFRNGDPSKVGYVTAGFWAGITLGRFTLSFLAHKMGERSFVFIVTAGALVLEIIVWFVRSIPGDSVAVAFSGLLLGPISPAAVHIFQRLIPKKMQISSLSLIGSVGTSGGAIAPFMTGMIAQKAGTFVLHPICIGLFAMMAVTWWMLPEPERKSE</sequence>
<feature type="transmembrane region" description="Helical" evidence="6">
    <location>
        <begin position="463"/>
        <end position="483"/>
    </location>
</feature>
<feature type="compositionally biased region" description="Polar residues" evidence="5">
    <location>
        <begin position="41"/>
        <end position="69"/>
    </location>
</feature>
<evidence type="ECO:0000256" key="6">
    <source>
        <dbReference type="SAM" id="Phobius"/>
    </source>
</evidence>
<dbReference type="InterPro" id="IPR011701">
    <property type="entry name" value="MFS"/>
</dbReference>
<feature type="compositionally biased region" description="Polar residues" evidence="5">
    <location>
        <begin position="283"/>
        <end position="294"/>
    </location>
</feature>
<keyword evidence="2 6" id="KW-0812">Transmembrane</keyword>
<feature type="transmembrane region" description="Helical" evidence="6">
    <location>
        <begin position="346"/>
        <end position="364"/>
    </location>
</feature>
<evidence type="ECO:0000313" key="9">
    <source>
        <dbReference type="Proteomes" id="UP000315522"/>
    </source>
</evidence>
<evidence type="ECO:0000256" key="4">
    <source>
        <dbReference type="ARBA" id="ARBA00023136"/>
    </source>
</evidence>
<gene>
    <name evidence="8" type="primary">BSC6_0</name>
    <name evidence="8" type="ORF">LAWI1_G001288</name>
</gene>
<evidence type="ECO:0000313" key="8">
    <source>
        <dbReference type="EMBL" id="TVY93352.1"/>
    </source>
</evidence>
<reference evidence="8 9" key="1">
    <citation type="submission" date="2018-05" db="EMBL/GenBank/DDBJ databases">
        <title>Genome sequencing and assembly of the regulated plant pathogen Lachnellula willkommii and related sister species for the development of diagnostic species identification markers.</title>
        <authorList>
            <person name="Giroux E."/>
            <person name="Bilodeau G."/>
        </authorList>
    </citation>
    <scope>NUCLEOTIDE SEQUENCE [LARGE SCALE GENOMIC DNA]</scope>
    <source>
        <strain evidence="8 9">CBS 172.35</strain>
    </source>
</reference>
<comment type="subcellular location">
    <subcellularLocation>
        <location evidence="1">Membrane</location>
        <topology evidence="1">Multi-pass membrane protein</topology>
    </subcellularLocation>
</comment>
<evidence type="ECO:0000256" key="5">
    <source>
        <dbReference type="SAM" id="MobiDB-lite"/>
    </source>
</evidence>
<dbReference type="InterPro" id="IPR051788">
    <property type="entry name" value="MFS_Transporter"/>
</dbReference>
<accession>A0A559MK61</accession>
<dbReference type="InterPro" id="IPR020846">
    <property type="entry name" value="MFS_dom"/>
</dbReference>
<dbReference type="PANTHER" id="PTHR23514:SF6">
    <property type="entry name" value="MAJOR FACILITATOR SUPERFAMILY (MFS) PROFILE DOMAIN-CONTAINING PROTEIN"/>
    <property type="match status" value="1"/>
</dbReference>
<feature type="transmembrane region" description="Helical" evidence="6">
    <location>
        <begin position="376"/>
        <end position="395"/>
    </location>
</feature>
<proteinExistence type="predicted"/>
<feature type="region of interest" description="Disordered" evidence="5">
    <location>
        <begin position="275"/>
        <end position="294"/>
    </location>
</feature>
<dbReference type="EMBL" id="QGML01000145">
    <property type="protein sequence ID" value="TVY93352.1"/>
    <property type="molecule type" value="Genomic_DNA"/>
</dbReference>